<comment type="caution">
    <text evidence="2">The sequence shown here is derived from an EMBL/GenBank/DDBJ whole genome shotgun (WGS) entry which is preliminary data.</text>
</comment>
<dbReference type="RefSeq" id="WP_378299430.1">
    <property type="nucleotide sequence ID" value="NZ_JBHUKS010000002.1"/>
</dbReference>
<name>A0ABW5GYJ1_9PSEU</name>
<keyword evidence="3" id="KW-1185">Reference proteome</keyword>
<reference evidence="3" key="1">
    <citation type="journal article" date="2019" name="Int. J. Syst. Evol. Microbiol.">
        <title>The Global Catalogue of Microorganisms (GCM) 10K type strain sequencing project: providing services to taxonomists for standard genome sequencing and annotation.</title>
        <authorList>
            <consortium name="The Broad Institute Genomics Platform"/>
            <consortium name="The Broad Institute Genome Sequencing Center for Infectious Disease"/>
            <person name="Wu L."/>
            <person name="Ma J."/>
        </authorList>
    </citation>
    <scope>NUCLEOTIDE SEQUENCE [LARGE SCALE GENOMIC DNA]</scope>
    <source>
        <strain evidence="3">CGMCC 4.7641</strain>
    </source>
</reference>
<feature type="chain" id="PRO_5045222404" evidence="1">
    <location>
        <begin position="24"/>
        <end position="432"/>
    </location>
</feature>
<keyword evidence="1" id="KW-0732">Signal</keyword>
<dbReference type="Gene3D" id="3.40.190.10">
    <property type="entry name" value="Periplasmic binding protein-like II"/>
    <property type="match status" value="1"/>
</dbReference>
<dbReference type="Proteomes" id="UP001597483">
    <property type="component" value="Unassembled WGS sequence"/>
</dbReference>
<dbReference type="EMBL" id="JBHUKS010000002">
    <property type="protein sequence ID" value="MFD2465936.1"/>
    <property type="molecule type" value="Genomic_DNA"/>
</dbReference>
<organism evidence="2 3">
    <name type="scientific">Amycolatopsis silviterrae</name>
    <dbReference type="NCBI Taxonomy" id="1656914"/>
    <lineage>
        <taxon>Bacteria</taxon>
        <taxon>Bacillati</taxon>
        <taxon>Actinomycetota</taxon>
        <taxon>Actinomycetes</taxon>
        <taxon>Pseudonocardiales</taxon>
        <taxon>Pseudonocardiaceae</taxon>
        <taxon>Amycolatopsis</taxon>
    </lineage>
</organism>
<dbReference type="PANTHER" id="PTHR43649">
    <property type="entry name" value="ARABINOSE-BINDING PROTEIN-RELATED"/>
    <property type="match status" value="1"/>
</dbReference>
<dbReference type="Pfam" id="PF13416">
    <property type="entry name" value="SBP_bac_8"/>
    <property type="match status" value="1"/>
</dbReference>
<dbReference type="PROSITE" id="PS51257">
    <property type="entry name" value="PROKAR_LIPOPROTEIN"/>
    <property type="match status" value="1"/>
</dbReference>
<protein>
    <submittedName>
        <fullName evidence="2">ABC transporter substrate-binding protein</fullName>
    </submittedName>
</protein>
<proteinExistence type="predicted"/>
<dbReference type="PANTHER" id="PTHR43649:SF32">
    <property type="entry name" value="SUGAR BINDING SECRETED PROTEIN"/>
    <property type="match status" value="1"/>
</dbReference>
<evidence type="ECO:0000256" key="1">
    <source>
        <dbReference type="SAM" id="SignalP"/>
    </source>
</evidence>
<dbReference type="SUPFAM" id="SSF53850">
    <property type="entry name" value="Periplasmic binding protein-like II"/>
    <property type="match status" value="1"/>
</dbReference>
<dbReference type="InterPro" id="IPR050490">
    <property type="entry name" value="Bact_solute-bd_prot1"/>
</dbReference>
<evidence type="ECO:0000313" key="2">
    <source>
        <dbReference type="EMBL" id="MFD2465936.1"/>
    </source>
</evidence>
<accession>A0ABW5GYJ1</accession>
<gene>
    <name evidence="2" type="ORF">ACFSVL_00945</name>
</gene>
<evidence type="ECO:0000313" key="3">
    <source>
        <dbReference type="Proteomes" id="UP001597483"/>
    </source>
</evidence>
<feature type="signal peptide" evidence="1">
    <location>
        <begin position="1"/>
        <end position="23"/>
    </location>
</feature>
<sequence length="432" mass="45726">MTTIRKGLVLALGISMTALSAAACGGGDSEVPAAAGPNEHVELTLATFTEFGYEALIPEYERLHPNIKITHRKTGQGGPYAQDMMTKLAAGSGLADVQAVEEGHLSDILSKSSKFNDLSKIGPSAVSPDRWLSWKYEAGKDKNGKLLGYGTDIGPLAMCYRKDLLASAGLPSDPESVKPLFATWDSYFAAGAQYTAKTGKAWFDSAAQNFNAMVNQLPVGYLDTGDKLTVENNQGIKDAWGKVTDAVAKGESAKLTAFSNEWNSGFKQSAFATKACPAWMLGVIKEQAGPENAGKWAVTAAFPGGGGNWGGSYLTVPTQSKHPREAAELAAWLTAPEQQIKAFEAKGNFPSQAKALENPQLLTATDAYFGGAKIGELFAEQAKKVAKPQYKGPNDGQIQENVASPALQSVEQGASAADGWQRLVDGAKKLAR</sequence>
<dbReference type="InterPro" id="IPR006059">
    <property type="entry name" value="SBP"/>
</dbReference>